<organism evidence="2 3">
    <name type="scientific">Tetrapyrgos nigripes</name>
    <dbReference type="NCBI Taxonomy" id="182062"/>
    <lineage>
        <taxon>Eukaryota</taxon>
        <taxon>Fungi</taxon>
        <taxon>Dikarya</taxon>
        <taxon>Basidiomycota</taxon>
        <taxon>Agaricomycotina</taxon>
        <taxon>Agaricomycetes</taxon>
        <taxon>Agaricomycetidae</taxon>
        <taxon>Agaricales</taxon>
        <taxon>Marasmiineae</taxon>
        <taxon>Marasmiaceae</taxon>
        <taxon>Tetrapyrgos</taxon>
    </lineage>
</organism>
<name>A0A8H5FK82_9AGAR</name>
<feature type="region of interest" description="Disordered" evidence="1">
    <location>
        <begin position="42"/>
        <end position="77"/>
    </location>
</feature>
<comment type="caution">
    <text evidence="2">The sequence shown here is derived from an EMBL/GenBank/DDBJ whole genome shotgun (WGS) entry which is preliminary data.</text>
</comment>
<evidence type="ECO:0000313" key="3">
    <source>
        <dbReference type="Proteomes" id="UP000559256"/>
    </source>
</evidence>
<protein>
    <submittedName>
        <fullName evidence="2">Uncharacterized protein</fullName>
    </submittedName>
</protein>
<dbReference type="AlphaFoldDB" id="A0A8H5FK82"/>
<evidence type="ECO:0000256" key="1">
    <source>
        <dbReference type="SAM" id="MobiDB-lite"/>
    </source>
</evidence>
<keyword evidence="3" id="KW-1185">Reference proteome</keyword>
<reference evidence="2 3" key="1">
    <citation type="journal article" date="2020" name="ISME J.">
        <title>Uncovering the hidden diversity of litter-decomposition mechanisms in mushroom-forming fungi.</title>
        <authorList>
            <person name="Floudas D."/>
            <person name="Bentzer J."/>
            <person name="Ahren D."/>
            <person name="Johansson T."/>
            <person name="Persson P."/>
            <person name="Tunlid A."/>
        </authorList>
    </citation>
    <scope>NUCLEOTIDE SEQUENCE [LARGE SCALE GENOMIC DNA]</scope>
    <source>
        <strain evidence="2 3">CBS 291.85</strain>
    </source>
</reference>
<evidence type="ECO:0000313" key="2">
    <source>
        <dbReference type="EMBL" id="KAF5339657.1"/>
    </source>
</evidence>
<gene>
    <name evidence="2" type="ORF">D9758_015599</name>
</gene>
<sequence length="77" mass="8770">MVAVAFPENSKIKLWSEIFVLGWMRLRSNLDLDSFGFLHRRRTPRTNAEPPKHPNLNQMKAHSTSSTPPSPLRTSIG</sequence>
<dbReference type="EMBL" id="JAACJM010000183">
    <property type="protein sequence ID" value="KAF5339657.1"/>
    <property type="molecule type" value="Genomic_DNA"/>
</dbReference>
<feature type="compositionally biased region" description="Low complexity" evidence="1">
    <location>
        <begin position="63"/>
        <end position="77"/>
    </location>
</feature>
<proteinExistence type="predicted"/>
<dbReference type="Proteomes" id="UP000559256">
    <property type="component" value="Unassembled WGS sequence"/>
</dbReference>
<accession>A0A8H5FK82</accession>